<dbReference type="EMBL" id="ML178824">
    <property type="protein sequence ID" value="TFL01805.1"/>
    <property type="molecule type" value="Genomic_DNA"/>
</dbReference>
<evidence type="ECO:0000256" key="2">
    <source>
        <dbReference type="SAM" id="SignalP"/>
    </source>
</evidence>
<accession>A0A5C3QIC2</accession>
<dbReference type="Proteomes" id="UP000305067">
    <property type="component" value="Unassembled WGS sequence"/>
</dbReference>
<proteinExistence type="predicted"/>
<keyword evidence="4" id="KW-1185">Reference proteome</keyword>
<evidence type="ECO:0000313" key="3">
    <source>
        <dbReference type="EMBL" id="TFL01805.1"/>
    </source>
</evidence>
<feature type="chain" id="PRO_5023010749" description="Ser-Thr-rich glycosyl-phosphatidyl-inositol-anchored membrane family-domain-containing protein" evidence="2">
    <location>
        <begin position="19"/>
        <end position="211"/>
    </location>
</feature>
<evidence type="ECO:0008006" key="5">
    <source>
        <dbReference type="Google" id="ProtNLM"/>
    </source>
</evidence>
<evidence type="ECO:0000256" key="1">
    <source>
        <dbReference type="SAM" id="MobiDB-lite"/>
    </source>
</evidence>
<feature type="compositionally biased region" description="Acidic residues" evidence="1">
    <location>
        <begin position="138"/>
        <end position="211"/>
    </location>
</feature>
<dbReference type="STRING" id="1884261.A0A5C3QIC2"/>
<protein>
    <recommendedName>
        <fullName evidence="5">Ser-Thr-rich glycosyl-phosphatidyl-inositol-anchored membrane family-domain-containing protein</fullName>
    </recommendedName>
</protein>
<feature type="signal peptide" evidence="2">
    <location>
        <begin position="1"/>
        <end position="18"/>
    </location>
</feature>
<keyword evidence="2" id="KW-0732">Signal</keyword>
<reference evidence="3 4" key="1">
    <citation type="journal article" date="2019" name="Nat. Ecol. Evol.">
        <title>Megaphylogeny resolves global patterns of mushroom evolution.</title>
        <authorList>
            <person name="Varga T."/>
            <person name="Krizsan K."/>
            <person name="Foldi C."/>
            <person name="Dima B."/>
            <person name="Sanchez-Garcia M."/>
            <person name="Sanchez-Ramirez S."/>
            <person name="Szollosi G.J."/>
            <person name="Szarkandi J.G."/>
            <person name="Papp V."/>
            <person name="Albert L."/>
            <person name="Andreopoulos W."/>
            <person name="Angelini C."/>
            <person name="Antonin V."/>
            <person name="Barry K.W."/>
            <person name="Bougher N.L."/>
            <person name="Buchanan P."/>
            <person name="Buyck B."/>
            <person name="Bense V."/>
            <person name="Catcheside P."/>
            <person name="Chovatia M."/>
            <person name="Cooper J."/>
            <person name="Damon W."/>
            <person name="Desjardin D."/>
            <person name="Finy P."/>
            <person name="Geml J."/>
            <person name="Haridas S."/>
            <person name="Hughes K."/>
            <person name="Justo A."/>
            <person name="Karasinski D."/>
            <person name="Kautmanova I."/>
            <person name="Kiss B."/>
            <person name="Kocsube S."/>
            <person name="Kotiranta H."/>
            <person name="LaButti K.M."/>
            <person name="Lechner B.E."/>
            <person name="Liimatainen K."/>
            <person name="Lipzen A."/>
            <person name="Lukacs Z."/>
            <person name="Mihaltcheva S."/>
            <person name="Morgado L.N."/>
            <person name="Niskanen T."/>
            <person name="Noordeloos M.E."/>
            <person name="Ohm R.A."/>
            <person name="Ortiz-Santana B."/>
            <person name="Ovrebo C."/>
            <person name="Racz N."/>
            <person name="Riley R."/>
            <person name="Savchenko A."/>
            <person name="Shiryaev A."/>
            <person name="Soop K."/>
            <person name="Spirin V."/>
            <person name="Szebenyi C."/>
            <person name="Tomsovsky M."/>
            <person name="Tulloss R.E."/>
            <person name="Uehling J."/>
            <person name="Grigoriev I.V."/>
            <person name="Vagvolgyi C."/>
            <person name="Papp T."/>
            <person name="Martin F.M."/>
            <person name="Miettinen O."/>
            <person name="Hibbett D.S."/>
            <person name="Nagy L.G."/>
        </authorList>
    </citation>
    <scope>NUCLEOTIDE SEQUENCE [LARGE SCALE GENOMIC DNA]</scope>
    <source>
        <strain evidence="3 4">CBS 309.79</strain>
    </source>
</reference>
<dbReference type="OrthoDB" id="3199367at2759"/>
<gene>
    <name evidence="3" type="ORF">BDV98DRAFT_567558</name>
</gene>
<name>A0A5C3QIC2_9AGAR</name>
<feature type="region of interest" description="Disordered" evidence="1">
    <location>
        <begin position="121"/>
        <end position="211"/>
    </location>
</feature>
<evidence type="ECO:0000313" key="4">
    <source>
        <dbReference type="Proteomes" id="UP000305067"/>
    </source>
</evidence>
<dbReference type="AlphaFoldDB" id="A0A5C3QIC2"/>
<organism evidence="3 4">
    <name type="scientific">Pterulicium gracile</name>
    <dbReference type="NCBI Taxonomy" id="1884261"/>
    <lineage>
        <taxon>Eukaryota</taxon>
        <taxon>Fungi</taxon>
        <taxon>Dikarya</taxon>
        <taxon>Basidiomycota</taxon>
        <taxon>Agaricomycotina</taxon>
        <taxon>Agaricomycetes</taxon>
        <taxon>Agaricomycetidae</taxon>
        <taxon>Agaricales</taxon>
        <taxon>Pleurotineae</taxon>
        <taxon>Pterulaceae</taxon>
        <taxon>Pterulicium</taxon>
    </lineage>
</organism>
<sequence>MLSNSFVTLALAAASAFAAPTRDSRLDVSLLVVYNPEITAPVAKQQWCIGSTVNVTWDASDIPSDAFENTGKILLGYGGDEYNLHLDVDHPLATGFLLRSEFTSITVPDVEPRDNYMVVVMGDSGNTSPEFSISRCDDGEDETPEGEEGPEAEEPEEEEEDSDDEDSSDGESSDGEESDSDGEESDDEDSDDGESEEEEAPDAEESASAER</sequence>